<protein>
    <submittedName>
        <fullName evidence="1">Plasmid stabilization system</fullName>
    </submittedName>
</protein>
<name>A0A0G1C2V1_9BACT</name>
<organism evidence="1 2">
    <name type="scientific">candidate division CPR1 bacterium GW2011_GWA2_42_17</name>
    <dbReference type="NCBI Taxonomy" id="1618341"/>
    <lineage>
        <taxon>Bacteria</taxon>
        <taxon>candidate division CPR1</taxon>
    </lineage>
</organism>
<evidence type="ECO:0000313" key="2">
    <source>
        <dbReference type="Proteomes" id="UP000034875"/>
    </source>
</evidence>
<comment type="caution">
    <text evidence="1">The sequence shown here is derived from an EMBL/GenBank/DDBJ whole genome shotgun (WGS) entry which is preliminary data.</text>
</comment>
<dbReference type="Gene3D" id="3.30.2310.20">
    <property type="entry name" value="RelE-like"/>
    <property type="match status" value="1"/>
</dbReference>
<gene>
    <name evidence="1" type="ORF">UV05_C0015G0007</name>
</gene>
<accession>A0A0G1C2V1</accession>
<reference evidence="1 2" key="1">
    <citation type="journal article" date="2015" name="Nature">
        <title>rRNA introns, odd ribosomes, and small enigmatic genomes across a large radiation of phyla.</title>
        <authorList>
            <person name="Brown C.T."/>
            <person name="Hug L.A."/>
            <person name="Thomas B.C."/>
            <person name="Sharon I."/>
            <person name="Castelle C.J."/>
            <person name="Singh A."/>
            <person name="Wilkins M.J."/>
            <person name="Williams K.H."/>
            <person name="Banfield J.F."/>
        </authorList>
    </citation>
    <scope>NUCLEOTIDE SEQUENCE [LARGE SCALE GENOMIC DNA]</scope>
</reference>
<sequence length="90" mass="10771">MEEKPKLTLHYHKTFYKHLLKYSQKKKAITKALELFQKDVLNPSLNTHKLKGELADYWSSSVDYHLRILFKIIDKENVLLLDIGTHEIYR</sequence>
<proteinExistence type="predicted"/>
<dbReference type="AlphaFoldDB" id="A0A0G1C2V1"/>
<dbReference type="InterPro" id="IPR035093">
    <property type="entry name" value="RelE/ParE_toxin_dom_sf"/>
</dbReference>
<dbReference type="Proteomes" id="UP000034875">
    <property type="component" value="Unassembled WGS sequence"/>
</dbReference>
<dbReference type="SUPFAM" id="SSF143011">
    <property type="entry name" value="RelE-like"/>
    <property type="match status" value="1"/>
</dbReference>
<evidence type="ECO:0000313" key="1">
    <source>
        <dbReference type="EMBL" id="KKS43973.1"/>
    </source>
</evidence>
<dbReference type="EMBL" id="LCCZ01000015">
    <property type="protein sequence ID" value="KKS43973.1"/>
    <property type="molecule type" value="Genomic_DNA"/>
</dbReference>